<dbReference type="EMBL" id="VJNC01000013">
    <property type="protein sequence ID" value="TSE20346.1"/>
    <property type="molecule type" value="Genomic_DNA"/>
</dbReference>
<dbReference type="Pfam" id="PF01381">
    <property type="entry name" value="HTH_3"/>
    <property type="match status" value="1"/>
</dbReference>
<dbReference type="AlphaFoldDB" id="A0A4V2UW95"/>
<evidence type="ECO:0000259" key="1">
    <source>
        <dbReference type="PROSITE" id="PS50943"/>
    </source>
</evidence>
<dbReference type="RefSeq" id="WP_132962049.1">
    <property type="nucleotide sequence ID" value="NZ_SMAH01000004.1"/>
</dbReference>
<evidence type="ECO:0000313" key="4">
    <source>
        <dbReference type="Proteomes" id="UP000295536"/>
    </source>
</evidence>
<reference evidence="3 5" key="2">
    <citation type="submission" date="2019-07" db="EMBL/GenBank/DDBJ databases">
        <title>Tepidimonas ignava SPS-1037 draft genome.</title>
        <authorList>
            <person name="Da Costa M.S."/>
            <person name="Froufe H.J.C."/>
            <person name="Egas C."/>
            <person name="Albuquerque L."/>
        </authorList>
    </citation>
    <scope>NUCLEOTIDE SEQUENCE [LARGE SCALE GENOMIC DNA]</scope>
    <source>
        <strain evidence="3 5">SPS-1037</strain>
    </source>
</reference>
<dbReference type="PROSITE" id="PS50943">
    <property type="entry name" value="HTH_CROC1"/>
    <property type="match status" value="1"/>
</dbReference>
<dbReference type="EMBL" id="SMAH01000004">
    <property type="protein sequence ID" value="TCS98727.1"/>
    <property type="molecule type" value="Genomic_DNA"/>
</dbReference>
<organism evidence="2 4">
    <name type="scientific">Tepidimonas ignava</name>
    <dbReference type="NCBI Taxonomy" id="114249"/>
    <lineage>
        <taxon>Bacteria</taxon>
        <taxon>Pseudomonadati</taxon>
        <taxon>Pseudomonadota</taxon>
        <taxon>Betaproteobacteria</taxon>
        <taxon>Burkholderiales</taxon>
        <taxon>Tepidimonas</taxon>
    </lineage>
</organism>
<dbReference type="SMART" id="SM00530">
    <property type="entry name" value="HTH_XRE"/>
    <property type="match status" value="1"/>
</dbReference>
<evidence type="ECO:0000313" key="2">
    <source>
        <dbReference type="EMBL" id="TCS98727.1"/>
    </source>
</evidence>
<dbReference type="GO" id="GO:0003677">
    <property type="term" value="F:DNA binding"/>
    <property type="evidence" value="ECO:0007669"/>
    <property type="project" value="InterPro"/>
</dbReference>
<evidence type="ECO:0000313" key="3">
    <source>
        <dbReference type="EMBL" id="TSE20346.1"/>
    </source>
</evidence>
<dbReference type="Gene3D" id="1.10.260.40">
    <property type="entry name" value="lambda repressor-like DNA-binding domains"/>
    <property type="match status" value="1"/>
</dbReference>
<dbReference type="CDD" id="cd00093">
    <property type="entry name" value="HTH_XRE"/>
    <property type="match status" value="1"/>
</dbReference>
<reference evidence="2 4" key="1">
    <citation type="submission" date="2019-03" db="EMBL/GenBank/DDBJ databases">
        <title>Genomic Encyclopedia of Type Strains, Phase IV (KMG-IV): sequencing the most valuable type-strain genomes for metagenomic binning, comparative biology and taxonomic classification.</title>
        <authorList>
            <person name="Goeker M."/>
        </authorList>
    </citation>
    <scope>NUCLEOTIDE SEQUENCE [LARGE SCALE GENOMIC DNA]</scope>
    <source>
        <strain evidence="2 4">DSM 12034</strain>
    </source>
</reference>
<accession>A0A4V2UW95</accession>
<gene>
    <name evidence="2" type="ORF">EDC36_104151</name>
    <name evidence="3" type="ORF">Tigna_01977</name>
</gene>
<evidence type="ECO:0000313" key="5">
    <source>
        <dbReference type="Proteomes" id="UP000315577"/>
    </source>
</evidence>
<dbReference type="Proteomes" id="UP000295536">
    <property type="component" value="Unassembled WGS sequence"/>
</dbReference>
<dbReference type="InterPro" id="IPR010982">
    <property type="entry name" value="Lambda_DNA-bd_dom_sf"/>
</dbReference>
<dbReference type="InterPro" id="IPR001387">
    <property type="entry name" value="Cro/C1-type_HTH"/>
</dbReference>
<feature type="domain" description="HTH cro/C1-type" evidence="1">
    <location>
        <begin position="7"/>
        <end position="62"/>
    </location>
</feature>
<sequence length="89" mass="10136">MGFGTFIREKREQANVPMNEFARSLGISPAYWSRIERELEKPPKDELITKAAEALGLNPDEAFIEASRLPPDMQKDVSTVVRLYRKNLG</sequence>
<dbReference type="Proteomes" id="UP000315577">
    <property type="component" value="Unassembled WGS sequence"/>
</dbReference>
<comment type="caution">
    <text evidence="2">The sequence shown here is derived from an EMBL/GenBank/DDBJ whole genome shotgun (WGS) entry which is preliminary data.</text>
</comment>
<keyword evidence="5" id="KW-1185">Reference proteome</keyword>
<protein>
    <submittedName>
        <fullName evidence="3">HTH-type transcriptional regulator</fullName>
    </submittedName>
    <submittedName>
        <fullName evidence="2">Helix-turn-helix protein</fullName>
    </submittedName>
</protein>
<dbReference type="SUPFAM" id="SSF47413">
    <property type="entry name" value="lambda repressor-like DNA-binding domains"/>
    <property type="match status" value="1"/>
</dbReference>
<name>A0A4V2UW95_9BURK</name>
<dbReference type="OrthoDB" id="9155304at2"/>
<proteinExistence type="predicted"/>